<evidence type="ECO:0000259" key="2">
    <source>
        <dbReference type="Pfam" id="PF07727"/>
    </source>
</evidence>
<reference evidence="4" key="1">
    <citation type="journal article" date="2019" name="Sci. Rep.">
        <title>Draft genome of Tanacetum cinerariifolium, the natural source of mosquito coil.</title>
        <authorList>
            <person name="Yamashiro T."/>
            <person name="Shiraishi A."/>
            <person name="Satake H."/>
            <person name="Nakayama K."/>
        </authorList>
    </citation>
    <scope>NUCLEOTIDE SEQUENCE</scope>
</reference>
<dbReference type="InterPro" id="IPR005645">
    <property type="entry name" value="FSH-like_dom"/>
</dbReference>
<proteinExistence type="predicted"/>
<accession>A0A6L2KGQ9</accession>
<dbReference type="EMBL" id="BKCJ010002454">
    <property type="protein sequence ID" value="GEU48673.1"/>
    <property type="molecule type" value="Genomic_DNA"/>
</dbReference>
<dbReference type="InterPro" id="IPR012337">
    <property type="entry name" value="RNaseH-like_sf"/>
</dbReference>
<dbReference type="Gene3D" id="3.40.50.1820">
    <property type="entry name" value="alpha/beta hydrolase"/>
    <property type="match status" value="1"/>
</dbReference>
<sequence length="903" mass="102939">EEGQPVSSYVLKMKGYIDNLERLGHPVTLGLGVSLILICLRIEFDGFVKNYNMHCLGKTINELHAMLKLHEQTLPKNNAPALHAIRAVLSRVAEKKNAASGASGSRIFVIELNTLLNRSWIYDTGCGTYIFNTTHGLRESRKLNLGALSFSIYAVSNKRAKLDLDSALLWHCLLGHISKKRIEKLQHDGILNSTDLRAFEKCVSCMSEKMARKPYTHQVERAKDLLGLIHTDVCGPFKIMSRQRASYFITFTDDYSRYGYVYLLKHKHEVFETFKVFQKEVENQLGYPKETMGYSFYYPPENNVLVAQNVEFLENSLITQEASGSLEDLKIIQEEDTHPSIDTSLNHEEDDLEINELQSDIVPIRRSTRTRHAPNHMCLYIDAEEHELGDLGEPANYKAALLDLESEKWLNAINMDVKTAFLNGYLNEEVYMEQLGGFVNLKYPNRKFGFTQNPDEPCVYLKASGSNITFLILYVDDILIMENNIFILQGVKSYLGRCFVMKDLGEAAYILGIKIYRDRSRRLIGLCQSADIKKILKRYCMENSKRGSILMQEKLKLSKSQGALTPAELKRMQNVLYASAIGSIMYVVRCTRPDVAFAHNVTSRFQHNPGDLHWTTVKNILKYLRNTKDMFLVYGGDLKRELMISCYIDAGYLMDVDDLKSQTGYVFVLNGGVVDWKSAKQSIFATSSAETKYIAAFNASKEAVWVRKFIYGLGVVLTIEEPISMCCDNTGAIDIANESGITKCARHFRAKVHYLREVIEYGDVKLEKVHTDDNLADPFTKALAFPKHSEHTRNIRMLPASSLIKIGLVFVNGPFPIEFPTPGDEHYEWFAIDKVNTEYDNFEEGISYIEDRMIELGPFDGVLGFSRIRRVTCGYPWTELEGNHMDFGMIRERLRLSGWRLSD</sequence>
<feature type="non-terminal residue" evidence="4">
    <location>
        <position position="1"/>
    </location>
</feature>
<dbReference type="Pfam" id="PF03959">
    <property type="entry name" value="FSH1"/>
    <property type="match status" value="1"/>
</dbReference>
<feature type="domain" description="Serine hydrolase" evidence="1">
    <location>
        <begin position="805"/>
        <end position="866"/>
    </location>
</feature>
<dbReference type="InterPro" id="IPR036397">
    <property type="entry name" value="RNaseH_sf"/>
</dbReference>
<dbReference type="InterPro" id="IPR025724">
    <property type="entry name" value="GAG-pre-integrase_dom"/>
</dbReference>
<protein>
    <recommendedName>
        <fullName evidence="5">Retrotransposon protein, putative, Ty1-copia subclass</fullName>
    </recommendedName>
</protein>
<evidence type="ECO:0000259" key="3">
    <source>
        <dbReference type="Pfam" id="PF13976"/>
    </source>
</evidence>
<dbReference type="SUPFAM" id="SSF53098">
    <property type="entry name" value="Ribonuclease H-like"/>
    <property type="match status" value="1"/>
</dbReference>
<dbReference type="AlphaFoldDB" id="A0A6L2KGQ9"/>
<evidence type="ECO:0000313" key="4">
    <source>
        <dbReference type="EMBL" id="GEU48673.1"/>
    </source>
</evidence>
<dbReference type="Pfam" id="PF13976">
    <property type="entry name" value="gag_pre-integrs"/>
    <property type="match status" value="1"/>
</dbReference>
<gene>
    <name evidence="4" type="ORF">Tci_020651</name>
</gene>
<dbReference type="CDD" id="cd09272">
    <property type="entry name" value="RNase_HI_RT_Ty1"/>
    <property type="match status" value="1"/>
</dbReference>
<dbReference type="Pfam" id="PF07727">
    <property type="entry name" value="RVT_2"/>
    <property type="match status" value="1"/>
</dbReference>
<dbReference type="Gene3D" id="3.30.420.10">
    <property type="entry name" value="Ribonuclease H-like superfamily/Ribonuclease H"/>
    <property type="match status" value="1"/>
</dbReference>
<feature type="domain" description="GAG-pre-integrase" evidence="3">
    <location>
        <begin position="163"/>
        <end position="210"/>
    </location>
</feature>
<dbReference type="InterPro" id="IPR013103">
    <property type="entry name" value="RVT_2"/>
</dbReference>
<evidence type="ECO:0000259" key="1">
    <source>
        <dbReference type="Pfam" id="PF03959"/>
    </source>
</evidence>
<feature type="domain" description="Reverse transcriptase Ty1/copia-type" evidence="2">
    <location>
        <begin position="447"/>
        <end position="545"/>
    </location>
</feature>
<comment type="caution">
    <text evidence="4">The sequence shown here is derived from an EMBL/GenBank/DDBJ whole genome shotgun (WGS) entry which is preliminary data.</text>
</comment>
<dbReference type="GO" id="GO:0003676">
    <property type="term" value="F:nucleic acid binding"/>
    <property type="evidence" value="ECO:0007669"/>
    <property type="project" value="InterPro"/>
</dbReference>
<dbReference type="PANTHER" id="PTHR11439:SF496">
    <property type="entry name" value="RNA-DIRECTED DNA POLYMERASE"/>
    <property type="match status" value="1"/>
</dbReference>
<evidence type="ECO:0008006" key="5">
    <source>
        <dbReference type="Google" id="ProtNLM"/>
    </source>
</evidence>
<dbReference type="PANTHER" id="PTHR11439">
    <property type="entry name" value="GAG-POL-RELATED RETROTRANSPOSON"/>
    <property type="match status" value="1"/>
</dbReference>
<organism evidence="4">
    <name type="scientific">Tanacetum cinerariifolium</name>
    <name type="common">Dalmatian daisy</name>
    <name type="synonym">Chrysanthemum cinerariifolium</name>
    <dbReference type="NCBI Taxonomy" id="118510"/>
    <lineage>
        <taxon>Eukaryota</taxon>
        <taxon>Viridiplantae</taxon>
        <taxon>Streptophyta</taxon>
        <taxon>Embryophyta</taxon>
        <taxon>Tracheophyta</taxon>
        <taxon>Spermatophyta</taxon>
        <taxon>Magnoliopsida</taxon>
        <taxon>eudicotyledons</taxon>
        <taxon>Gunneridae</taxon>
        <taxon>Pentapetalae</taxon>
        <taxon>asterids</taxon>
        <taxon>campanulids</taxon>
        <taxon>Asterales</taxon>
        <taxon>Asteraceae</taxon>
        <taxon>Asteroideae</taxon>
        <taxon>Anthemideae</taxon>
        <taxon>Anthemidinae</taxon>
        <taxon>Tanacetum</taxon>
    </lineage>
</organism>
<dbReference type="InterPro" id="IPR029058">
    <property type="entry name" value="AB_hydrolase_fold"/>
</dbReference>
<name>A0A6L2KGQ9_TANCI</name>